<dbReference type="EMBL" id="JACTVJ010000004">
    <property type="protein sequence ID" value="MBC9712235.1"/>
    <property type="molecule type" value="Genomic_DNA"/>
</dbReference>
<evidence type="ECO:0000313" key="1">
    <source>
        <dbReference type="EMBL" id="MBC9712235.1"/>
    </source>
</evidence>
<evidence type="ECO:0000313" key="2">
    <source>
        <dbReference type="Proteomes" id="UP000642284"/>
    </source>
</evidence>
<protein>
    <submittedName>
        <fullName evidence="1">Uncharacterized protein</fullName>
    </submittedName>
</protein>
<sequence>MQLIMSNWDVTAWSRVALKATEGLDHNEAIVEALAHYGAFTGNHGVIKAKPTTIAYRADLGRDCGPLETVVRVLTDAGLVTWRSDRKPQLVMPRKATA</sequence>
<proteinExistence type="predicted"/>
<comment type="caution">
    <text evidence="1">The sequence shown here is derived from an EMBL/GenBank/DDBJ whole genome shotgun (WGS) entry which is preliminary data.</text>
</comment>
<keyword evidence="2" id="KW-1185">Reference proteome</keyword>
<organism evidence="1 2">
    <name type="scientific">Streptomyces polyasparticus</name>
    <dbReference type="NCBI Taxonomy" id="2767826"/>
    <lineage>
        <taxon>Bacteria</taxon>
        <taxon>Bacillati</taxon>
        <taxon>Actinomycetota</taxon>
        <taxon>Actinomycetes</taxon>
        <taxon>Kitasatosporales</taxon>
        <taxon>Streptomycetaceae</taxon>
        <taxon>Streptomyces</taxon>
    </lineage>
</organism>
<dbReference type="RefSeq" id="WP_187812706.1">
    <property type="nucleotide sequence ID" value="NZ_JACTVJ010000004.1"/>
</dbReference>
<gene>
    <name evidence="1" type="ORF">H9Y04_06570</name>
</gene>
<dbReference type="Proteomes" id="UP000642284">
    <property type="component" value="Unassembled WGS sequence"/>
</dbReference>
<accession>A0ABR7S9T5</accession>
<name>A0ABR7S9T5_9ACTN</name>
<reference evidence="1 2" key="1">
    <citation type="submission" date="2020-08" db="EMBL/GenBank/DDBJ databases">
        <title>Genemic of Streptomyces polyaspartic.</title>
        <authorList>
            <person name="Liu W."/>
        </authorList>
    </citation>
    <scope>NUCLEOTIDE SEQUENCE [LARGE SCALE GENOMIC DNA]</scope>
    <source>
        <strain evidence="1 2">TRM66268-LWL</strain>
    </source>
</reference>